<comment type="caution">
    <text evidence="1">The sequence shown here is derived from an EMBL/GenBank/DDBJ whole genome shotgun (WGS) entry which is preliminary data.</text>
</comment>
<accession>A0A0R3K408</accession>
<name>A0A0R3K408_CALMK</name>
<evidence type="ECO:0000313" key="1">
    <source>
        <dbReference type="EMBL" id="KRQ88092.1"/>
    </source>
</evidence>
<reference evidence="1 2" key="1">
    <citation type="submission" date="2015-09" db="EMBL/GenBank/DDBJ databases">
        <title>Draft genome sequence of a Caloramator mitchellensis, a moderate thermophile from the Great Artesian Basin of Australia.</title>
        <authorList>
            <person name="Patel B.K."/>
        </authorList>
    </citation>
    <scope>NUCLEOTIDE SEQUENCE [LARGE SCALE GENOMIC DNA]</scope>
    <source>
        <strain evidence="1 2">VF08</strain>
    </source>
</reference>
<dbReference type="AlphaFoldDB" id="A0A0R3K408"/>
<organism evidence="1 2">
    <name type="scientific">Caloramator mitchellensis</name>
    <dbReference type="NCBI Taxonomy" id="908809"/>
    <lineage>
        <taxon>Bacteria</taxon>
        <taxon>Bacillati</taxon>
        <taxon>Bacillota</taxon>
        <taxon>Clostridia</taxon>
        <taxon>Eubacteriales</taxon>
        <taxon>Clostridiaceae</taxon>
        <taxon>Caloramator</taxon>
    </lineage>
</organism>
<gene>
    <name evidence="1" type="ORF">ABG79_00259</name>
</gene>
<dbReference type="OrthoDB" id="9800390at2"/>
<proteinExistence type="predicted"/>
<dbReference type="RefSeq" id="WP_057976299.1">
    <property type="nucleotide sequence ID" value="NZ_LKHP01000001.1"/>
</dbReference>
<evidence type="ECO:0000313" key="2">
    <source>
        <dbReference type="Proteomes" id="UP000052015"/>
    </source>
</evidence>
<dbReference type="EMBL" id="LKHP01000001">
    <property type="protein sequence ID" value="KRQ88092.1"/>
    <property type="molecule type" value="Genomic_DNA"/>
</dbReference>
<dbReference type="PATRIC" id="fig|908809.3.peg.260"/>
<dbReference type="SUPFAM" id="SSF75138">
    <property type="entry name" value="HprK N-terminal domain-like"/>
    <property type="match status" value="1"/>
</dbReference>
<sequence length="116" mass="12796">MKLINVKELLKAEVLCNEEMLIIETDSAFASDLMSDVLALANKELVLLTGLTNIQAIRTAEMLDIKCIIYVRNKRPDENVIGFAKEKGICLMATKLTMFTACGILFTNGLKGADIE</sequence>
<keyword evidence="2" id="KW-1185">Reference proteome</keyword>
<dbReference type="Proteomes" id="UP000052015">
    <property type="component" value="Unassembled WGS sequence"/>
</dbReference>
<dbReference type="InterPro" id="IPR028979">
    <property type="entry name" value="Ser_kin/Pase_Hpr-like_N_sf"/>
</dbReference>
<protein>
    <submittedName>
        <fullName evidence="1">DRTGG domain protein</fullName>
    </submittedName>
</protein>
<dbReference type="Gene3D" id="3.40.1390.20">
    <property type="entry name" value="HprK N-terminal domain-like"/>
    <property type="match status" value="1"/>
</dbReference>
<dbReference type="STRING" id="908809.ABG79_00259"/>